<dbReference type="Gene3D" id="3.40.50.300">
    <property type="entry name" value="P-loop containing nucleotide triphosphate hydrolases"/>
    <property type="match status" value="1"/>
</dbReference>
<accession>A0AA86QWZ3</accession>
<evidence type="ECO:0000313" key="3">
    <source>
        <dbReference type="Proteomes" id="UP001642409"/>
    </source>
</evidence>
<dbReference type="AlphaFoldDB" id="A0AA86QWZ3"/>
<keyword evidence="3" id="KW-1185">Reference proteome</keyword>
<proteinExistence type="predicted"/>
<dbReference type="GO" id="GO:0003924">
    <property type="term" value="F:GTPase activity"/>
    <property type="evidence" value="ECO:0007669"/>
    <property type="project" value="InterPro"/>
</dbReference>
<sequence>MNEEDNLLIRIAIVGGRQVGKSFVCNQLLQRDSDLSRAGVEFGIRHFNYKNQRLKLQIFDFFTQYEKINSFYSRVHAVIVVFDVNNEQSFEKCKTLIEEIKQKQITRQTNQILNDKIIVIGNKATLDRVVNSDEAQEFSLLHNLIYTEISYEAGNIQQATSDELLVRIINLILYHPLTK</sequence>
<dbReference type="PANTHER" id="PTHR47979">
    <property type="entry name" value="DRAB11-RELATED"/>
    <property type="match status" value="1"/>
</dbReference>
<reference evidence="2 3" key="2">
    <citation type="submission" date="2024-07" db="EMBL/GenBank/DDBJ databases">
        <authorList>
            <person name="Akdeniz Z."/>
        </authorList>
    </citation>
    <scope>NUCLEOTIDE SEQUENCE [LARGE SCALE GENOMIC DNA]</scope>
</reference>
<gene>
    <name evidence="2" type="ORF">HINF_LOCUS14109</name>
    <name evidence="1" type="ORF">HINF_LOCUS48624</name>
</gene>
<evidence type="ECO:0000313" key="2">
    <source>
        <dbReference type="EMBL" id="CAL5995593.1"/>
    </source>
</evidence>
<dbReference type="EMBL" id="CATOUU010000937">
    <property type="protein sequence ID" value="CAI9960979.1"/>
    <property type="molecule type" value="Genomic_DNA"/>
</dbReference>
<reference evidence="1" key="1">
    <citation type="submission" date="2023-06" db="EMBL/GenBank/DDBJ databases">
        <authorList>
            <person name="Kurt Z."/>
        </authorList>
    </citation>
    <scope>NUCLEOTIDE SEQUENCE</scope>
</reference>
<dbReference type="PROSITE" id="PS51419">
    <property type="entry name" value="RAB"/>
    <property type="match status" value="1"/>
</dbReference>
<dbReference type="Proteomes" id="UP001642409">
    <property type="component" value="Unassembled WGS sequence"/>
</dbReference>
<dbReference type="SMART" id="SM00175">
    <property type="entry name" value="RAB"/>
    <property type="match status" value="1"/>
</dbReference>
<dbReference type="Pfam" id="PF00071">
    <property type="entry name" value="Ras"/>
    <property type="match status" value="1"/>
</dbReference>
<comment type="caution">
    <text evidence="1">The sequence shown here is derived from an EMBL/GenBank/DDBJ whole genome shotgun (WGS) entry which is preliminary data.</text>
</comment>
<dbReference type="SUPFAM" id="SSF52540">
    <property type="entry name" value="P-loop containing nucleoside triphosphate hydrolases"/>
    <property type="match status" value="1"/>
</dbReference>
<name>A0AA86QWZ3_9EUKA</name>
<evidence type="ECO:0000313" key="1">
    <source>
        <dbReference type="EMBL" id="CAI9960979.1"/>
    </source>
</evidence>
<dbReference type="InterPro" id="IPR001806">
    <property type="entry name" value="Small_GTPase"/>
</dbReference>
<dbReference type="InterPro" id="IPR027417">
    <property type="entry name" value="P-loop_NTPase"/>
</dbReference>
<dbReference type="SMART" id="SM00173">
    <property type="entry name" value="RAS"/>
    <property type="match status" value="1"/>
</dbReference>
<organism evidence="1">
    <name type="scientific">Hexamita inflata</name>
    <dbReference type="NCBI Taxonomy" id="28002"/>
    <lineage>
        <taxon>Eukaryota</taxon>
        <taxon>Metamonada</taxon>
        <taxon>Diplomonadida</taxon>
        <taxon>Hexamitidae</taxon>
        <taxon>Hexamitinae</taxon>
        <taxon>Hexamita</taxon>
    </lineage>
</organism>
<dbReference type="EMBL" id="CAXDID020000033">
    <property type="protein sequence ID" value="CAL5995593.1"/>
    <property type="molecule type" value="Genomic_DNA"/>
</dbReference>
<dbReference type="GO" id="GO:0005525">
    <property type="term" value="F:GTP binding"/>
    <property type="evidence" value="ECO:0007669"/>
    <property type="project" value="InterPro"/>
</dbReference>
<dbReference type="InterPro" id="IPR050209">
    <property type="entry name" value="Rab_GTPases_membrane_traffic"/>
</dbReference>
<protein>
    <submittedName>
        <fullName evidence="1">Rab1a</fullName>
    </submittedName>
</protein>